<protein>
    <submittedName>
        <fullName evidence="2">Uncharacterized protein</fullName>
    </submittedName>
</protein>
<name>A0AAD7A391_9AGAR</name>
<evidence type="ECO:0000313" key="2">
    <source>
        <dbReference type="EMBL" id="KAJ7347993.1"/>
    </source>
</evidence>
<dbReference type="Proteomes" id="UP001218218">
    <property type="component" value="Unassembled WGS sequence"/>
</dbReference>
<proteinExistence type="predicted"/>
<sequence>MRVSSACLITLSLSPLLPRRLLSSSTADYPALDSLLCGSPCSDPIPRATQERNAAVKREALHECSTYACNAAQCLVALSLSPLLPRRHLLCGLFDELSDVATRDAAPPWRMRAPNYLDRTILPYGLREEPAHLSVSLPSIGVSFGRALEGKARARAGRQSAHGRAKAGATCLRCVALSVLVSPPCGTPRSSHPFDSAGWRQEMESAWLSLTSILGPRSPVSVPPLQPRSFLAGRPPSSLLPSSPSLLHDSGHFHPVFSYIPSPPLIPFPEFCDRAVRRRGTEDPGAARSTLRVMLP</sequence>
<comment type="caution">
    <text evidence="2">The sequence shown here is derived from an EMBL/GenBank/DDBJ whole genome shotgun (WGS) entry which is preliminary data.</text>
</comment>
<dbReference type="AlphaFoldDB" id="A0AAD7A391"/>
<feature type="chain" id="PRO_5042026016" evidence="1">
    <location>
        <begin position="24"/>
        <end position="296"/>
    </location>
</feature>
<organism evidence="2 3">
    <name type="scientific">Mycena albidolilacea</name>
    <dbReference type="NCBI Taxonomy" id="1033008"/>
    <lineage>
        <taxon>Eukaryota</taxon>
        <taxon>Fungi</taxon>
        <taxon>Dikarya</taxon>
        <taxon>Basidiomycota</taxon>
        <taxon>Agaricomycotina</taxon>
        <taxon>Agaricomycetes</taxon>
        <taxon>Agaricomycetidae</taxon>
        <taxon>Agaricales</taxon>
        <taxon>Marasmiineae</taxon>
        <taxon>Mycenaceae</taxon>
        <taxon>Mycena</taxon>
    </lineage>
</organism>
<accession>A0AAD7A391</accession>
<evidence type="ECO:0000313" key="3">
    <source>
        <dbReference type="Proteomes" id="UP001218218"/>
    </source>
</evidence>
<gene>
    <name evidence="2" type="ORF">DFH08DRAFT_1001374</name>
</gene>
<feature type="signal peptide" evidence="1">
    <location>
        <begin position="1"/>
        <end position="23"/>
    </location>
</feature>
<keyword evidence="3" id="KW-1185">Reference proteome</keyword>
<dbReference type="EMBL" id="JARIHO010000018">
    <property type="protein sequence ID" value="KAJ7347993.1"/>
    <property type="molecule type" value="Genomic_DNA"/>
</dbReference>
<keyword evidence="1" id="KW-0732">Signal</keyword>
<evidence type="ECO:0000256" key="1">
    <source>
        <dbReference type="SAM" id="SignalP"/>
    </source>
</evidence>
<reference evidence="2" key="1">
    <citation type="submission" date="2023-03" db="EMBL/GenBank/DDBJ databases">
        <title>Massive genome expansion in bonnet fungi (Mycena s.s.) driven by repeated elements and novel gene families across ecological guilds.</title>
        <authorList>
            <consortium name="Lawrence Berkeley National Laboratory"/>
            <person name="Harder C.B."/>
            <person name="Miyauchi S."/>
            <person name="Viragh M."/>
            <person name="Kuo A."/>
            <person name="Thoen E."/>
            <person name="Andreopoulos B."/>
            <person name="Lu D."/>
            <person name="Skrede I."/>
            <person name="Drula E."/>
            <person name="Henrissat B."/>
            <person name="Morin E."/>
            <person name="Kohler A."/>
            <person name="Barry K."/>
            <person name="LaButti K."/>
            <person name="Morin E."/>
            <person name="Salamov A."/>
            <person name="Lipzen A."/>
            <person name="Mereny Z."/>
            <person name="Hegedus B."/>
            <person name="Baldrian P."/>
            <person name="Stursova M."/>
            <person name="Weitz H."/>
            <person name="Taylor A."/>
            <person name="Grigoriev I.V."/>
            <person name="Nagy L.G."/>
            <person name="Martin F."/>
            <person name="Kauserud H."/>
        </authorList>
    </citation>
    <scope>NUCLEOTIDE SEQUENCE</scope>
    <source>
        <strain evidence="2">CBHHK002</strain>
    </source>
</reference>